<evidence type="ECO:0000313" key="2">
    <source>
        <dbReference type="EMBL" id="KAK2953127.1"/>
    </source>
</evidence>
<organism evidence="2 3">
    <name type="scientific">Blattamonas nauphoetae</name>
    <dbReference type="NCBI Taxonomy" id="2049346"/>
    <lineage>
        <taxon>Eukaryota</taxon>
        <taxon>Metamonada</taxon>
        <taxon>Preaxostyla</taxon>
        <taxon>Oxymonadida</taxon>
        <taxon>Blattamonas</taxon>
    </lineage>
</organism>
<evidence type="ECO:0000313" key="3">
    <source>
        <dbReference type="Proteomes" id="UP001281761"/>
    </source>
</evidence>
<sequence length="80" mass="8828">MLVTVDTANPMSESSLCSPVPVAMDSLLRSYGPPTFIRDGSIFLDRDFTVCREGDKLNDKAAQILVCFVVLSLYPETIWA</sequence>
<dbReference type="InterPro" id="IPR040637">
    <property type="entry name" value="Ribosomal_uL10-like_insert"/>
</dbReference>
<evidence type="ECO:0000259" key="1">
    <source>
        <dbReference type="Pfam" id="PF17777"/>
    </source>
</evidence>
<dbReference type="Pfam" id="PF17777">
    <property type="entry name" value="RL10P_insert"/>
    <property type="match status" value="1"/>
</dbReference>
<feature type="domain" description="Large ribosomal subunit protein uL10-like insertion" evidence="1">
    <location>
        <begin position="20"/>
        <end position="68"/>
    </location>
</feature>
<proteinExistence type="predicted"/>
<name>A0ABQ9XR02_9EUKA</name>
<reference evidence="2 3" key="1">
    <citation type="journal article" date="2022" name="bioRxiv">
        <title>Genomics of Preaxostyla Flagellates Illuminates Evolutionary Transitions and the Path Towards Mitochondrial Loss.</title>
        <authorList>
            <person name="Novak L.V.F."/>
            <person name="Treitli S.C."/>
            <person name="Pyrih J."/>
            <person name="Halakuc P."/>
            <person name="Pipaliya S.V."/>
            <person name="Vacek V."/>
            <person name="Brzon O."/>
            <person name="Soukal P."/>
            <person name="Eme L."/>
            <person name="Dacks J.B."/>
            <person name="Karnkowska A."/>
            <person name="Elias M."/>
            <person name="Hampl V."/>
        </authorList>
    </citation>
    <scope>NUCLEOTIDE SEQUENCE [LARGE SCALE GENOMIC DNA]</scope>
    <source>
        <strain evidence="2">NAU3</strain>
        <tissue evidence="2">Gut</tissue>
    </source>
</reference>
<comment type="caution">
    <text evidence="2">The sequence shown here is derived from an EMBL/GenBank/DDBJ whole genome shotgun (WGS) entry which is preliminary data.</text>
</comment>
<keyword evidence="3" id="KW-1185">Reference proteome</keyword>
<dbReference type="EMBL" id="JARBJD010000095">
    <property type="protein sequence ID" value="KAK2953127.1"/>
    <property type="molecule type" value="Genomic_DNA"/>
</dbReference>
<protein>
    <recommendedName>
        <fullName evidence="1">Large ribosomal subunit protein uL10-like insertion domain-containing protein</fullName>
    </recommendedName>
</protein>
<dbReference type="InterPro" id="IPR043164">
    <property type="entry name" value="Ribosomal_uL10-like_insert_sf"/>
</dbReference>
<dbReference type="Gene3D" id="3.90.105.20">
    <property type="match status" value="1"/>
</dbReference>
<gene>
    <name evidence="2" type="ORF">BLNAU_11913</name>
</gene>
<accession>A0ABQ9XR02</accession>
<dbReference type="Proteomes" id="UP001281761">
    <property type="component" value="Unassembled WGS sequence"/>
</dbReference>